<comment type="catalytic activity">
    <reaction evidence="15">
        <text>uridine(34) in tRNA + acetyl-CoA + S-adenosyl-L-methionine + H2O = 5-(carboxymethyl)uridine(34) in tRNA + 5'-deoxyadenosine + L-methionine + CoA + 2 H(+)</text>
        <dbReference type="Rhea" id="RHEA:61020"/>
        <dbReference type="Rhea" id="RHEA-COMP:10407"/>
        <dbReference type="Rhea" id="RHEA-COMP:11727"/>
        <dbReference type="ChEBI" id="CHEBI:15377"/>
        <dbReference type="ChEBI" id="CHEBI:15378"/>
        <dbReference type="ChEBI" id="CHEBI:17319"/>
        <dbReference type="ChEBI" id="CHEBI:57287"/>
        <dbReference type="ChEBI" id="CHEBI:57288"/>
        <dbReference type="ChEBI" id="CHEBI:57844"/>
        <dbReference type="ChEBI" id="CHEBI:59789"/>
        <dbReference type="ChEBI" id="CHEBI:65315"/>
        <dbReference type="ChEBI" id="CHEBI:74882"/>
        <dbReference type="EC" id="2.3.1.311"/>
    </reaction>
    <physiologicalReaction direction="left-to-right" evidence="15">
        <dbReference type="Rhea" id="RHEA:61021"/>
    </physiologicalReaction>
</comment>
<dbReference type="Proteomes" id="UP000317371">
    <property type="component" value="Unassembled WGS sequence"/>
</dbReference>
<comment type="pathway">
    <text evidence="2">tRNA modification.</text>
</comment>
<feature type="domain" description="Radical SAM core" evidence="17">
    <location>
        <begin position="119"/>
        <end position="387"/>
    </location>
</feature>
<dbReference type="Gene3D" id="3.30.750.200">
    <property type="match status" value="1"/>
</dbReference>
<dbReference type="InterPro" id="IPR032432">
    <property type="entry name" value="Radical_SAM_C"/>
</dbReference>
<comment type="cofactor">
    <cofactor evidence="1">
        <name>[4Fe-4S] cluster</name>
        <dbReference type="ChEBI" id="CHEBI:49883"/>
    </cofactor>
</comment>
<evidence type="ECO:0000256" key="15">
    <source>
        <dbReference type="ARBA" id="ARBA00047372"/>
    </source>
</evidence>
<sequence length="579" mass="65770">MPTPQMSNNAMKRVLSPDEIPVDVLEKSREWQQRRANFDPAAHSAELYAIFQEILKVPEAEWDSRTSLRPILSRFPKDGKGFYSKPDLIAGYRHLVAEGDLDPDPVLMQRIRMKPMRTQSGVAPVTVLTAPAGCPGKCIFCPDDWRMPKSYIYDEPGCQRAERDGFDPYKQTLGRIRAFESIGHDAAKVELLILGGTWSAYSRDYREWFVRRCFDAMNAAGDPDYQDAATLEEAQRRNVHAAHRNVGLVIETRPDWITPDEIRHLRKLGVTKVQIGVQSLDDEILALNKRGHDVASVRHALGLLRTAGFKLHLHWMPNLYGATPEKDRADFARFFDDPAIRPDELKIYPCSLIAGTELYERWLAGDYRPYSLDELVDLLADIKPTIPPYTRINRLFRDIPAHHIQAGVKLSNLREVVHQELRRRGQRCGCIRCREVKQHTVSEEELELQVYSYDTDLTREHFLHFVTRADSAHPGLIAGFLRLSLPREPGVGSRAFIDEIRDSAMIREVHVYGPALSIGKESMGQAQHRGLGTRLLEAAREISRQAGFKRISVIAATGTQAYYAERGFEPGELYMHAGL</sequence>
<dbReference type="Pfam" id="PF16199">
    <property type="entry name" value="Radical_SAM_C"/>
    <property type="match status" value="1"/>
</dbReference>
<dbReference type="Pfam" id="PF04055">
    <property type="entry name" value="Radical_SAM"/>
    <property type="match status" value="1"/>
</dbReference>
<dbReference type="PROSITE" id="PS51186">
    <property type="entry name" value="GNAT"/>
    <property type="match status" value="1"/>
</dbReference>
<dbReference type="GO" id="GO:0000049">
    <property type="term" value="F:tRNA binding"/>
    <property type="evidence" value="ECO:0007669"/>
    <property type="project" value="UniProtKB-KW"/>
</dbReference>
<dbReference type="GO" id="GO:0046872">
    <property type="term" value="F:metal ion binding"/>
    <property type="evidence" value="ECO:0007669"/>
    <property type="project" value="UniProtKB-KW"/>
</dbReference>
<dbReference type="GO" id="GO:0002926">
    <property type="term" value="P:tRNA wobble base 5-methoxycarbonylmethyl-2-thiouridinylation"/>
    <property type="evidence" value="ECO:0007669"/>
    <property type="project" value="TreeGrafter"/>
</dbReference>
<dbReference type="SFLD" id="SFLDS00029">
    <property type="entry name" value="Radical_SAM"/>
    <property type="match status" value="1"/>
</dbReference>
<evidence type="ECO:0000256" key="14">
    <source>
        <dbReference type="ARBA" id="ARBA00044771"/>
    </source>
</evidence>
<keyword evidence="11" id="KW-0408">Iron</keyword>
<keyword evidence="7" id="KW-0949">S-adenosyl-L-methionine</keyword>
<evidence type="ECO:0000256" key="8">
    <source>
        <dbReference type="ARBA" id="ARBA00022694"/>
    </source>
</evidence>
<name>A0A540VEF6_9CHLR</name>
<dbReference type="InParanoid" id="A0A540VEF6"/>
<dbReference type="PANTHER" id="PTHR11135">
    <property type="entry name" value="HISTONE ACETYLTRANSFERASE-RELATED"/>
    <property type="match status" value="1"/>
</dbReference>
<dbReference type="AlphaFoldDB" id="A0A540VEF6"/>
<evidence type="ECO:0000313" key="18">
    <source>
        <dbReference type="EMBL" id="TQE95131.1"/>
    </source>
</evidence>
<dbReference type="GO" id="GO:0051539">
    <property type="term" value="F:4 iron, 4 sulfur cluster binding"/>
    <property type="evidence" value="ECO:0007669"/>
    <property type="project" value="UniProtKB-KW"/>
</dbReference>
<evidence type="ECO:0000256" key="3">
    <source>
        <dbReference type="ARBA" id="ARBA00005494"/>
    </source>
</evidence>
<dbReference type="PROSITE" id="PS51918">
    <property type="entry name" value="RADICAL_SAM"/>
    <property type="match status" value="1"/>
</dbReference>
<protein>
    <recommendedName>
        <fullName evidence="14">tRNA carboxymethyluridine synthase</fullName>
        <ecNumber evidence="14">2.3.1.311</ecNumber>
    </recommendedName>
</protein>
<evidence type="ECO:0000256" key="9">
    <source>
        <dbReference type="ARBA" id="ARBA00022723"/>
    </source>
</evidence>
<keyword evidence="12" id="KW-0411">Iron-sulfur</keyword>
<dbReference type="OrthoDB" id="9815044at2"/>
<dbReference type="InterPro" id="IPR039661">
    <property type="entry name" value="ELP3"/>
</dbReference>
<evidence type="ECO:0000259" key="16">
    <source>
        <dbReference type="PROSITE" id="PS51186"/>
    </source>
</evidence>
<dbReference type="InterPro" id="IPR007197">
    <property type="entry name" value="rSAM"/>
</dbReference>
<dbReference type="InterPro" id="IPR058240">
    <property type="entry name" value="rSAM_sf"/>
</dbReference>
<feature type="domain" description="N-acetyltransferase" evidence="16">
    <location>
        <begin position="431"/>
        <end position="579"/>
    </location>
</feature>
<evidence type="ECO:0000256" key="13">
    <source>
        <dbReference type="ARBA" id="ARBA00023315"/>
    </source>
</evidence>
<proteinExistence type="inferred from homology"/>
<evidence type="ECO:0000256" key="11">
    <source>
        <dbReference type="ARBA" id="ARBA00023004"/>
    </source>
</evidence>
<dbReference type="GO" id="GO:0033588">
    <property type="term" value="C:elongator holoenzyme complex"/>
    <property type="evidence" value="ECO:0007669"/>
    <property type="project" value="TreeGrafter"/>
</dbReference>
<dbReference type="SMART" id="SM00729">
    <property type="entry name" value="Elp3"/>
    <property type="match status" value="1"/>
</dbReference>
<dbReference type="NCBIfam" id="TIGR01211">
    <property type="entry name" value="ELP3"/>
    <property type="match status" value="1"/>
</dbReference>
<keyword evidence="5" id="KW-0820">tRNA-binding</keyword>
<dbReference type="PANTHER" id="PTHR11135:SF2">
    <property type="entry name" value="ELONGATOR COMPLEX PROTEIN 3"/>
    <property type="match status" value="1"/>
</dbReference>
<accession>A0A540VEF6</accession>
<evidence type="ECO:0000256" key="4">
    <source>
        <dbReference type="ARBA" id="ARBA00022485"/>
    </source>
</evidence>
<evidence type="ECO:0000256" key="10">
    <source>
        <dbReference type="ARBA" id="ARBA00022884"/>
    </source>
</evidence>
<keyword evidence="6" id="KW-0808">Transferase</keyword>
<dbReference type="CDD" id="cd04301">
    <property type="entry name" value="NAT_SF"/>
    <property type="match status" value="1"/>
</dbReference>
<dbReference type="SFLD" id="SFLDF00344">
    <property type="entry name" value="ELP3-like"/>
    <property type="match status" value="1"/>
</dbReference>
<evidence type="ECO:0000313" key="19">
    <source>
        <dbReference type="Proteomes" id="UP000317371"/>
    </source>
</evidence>
<keyword evidence="8" id="KW-0819">tRNA processing</keyword>
<dbReference type="InterPro" id="IPR000182">
    <property type="entry name" value="GNAT_dom"/>
</dbReference>
<keyword evidence="4" id="KW-0004">4Fe-4S</keyword>
<dbReference type="EMBL" id="VIGC01000016">
    <property type="protein sequence ID" value="TQE95131.1"/>
    <property type="molecule type" value="Genomic_DNA"/>
</dbReference>
<dbReference type="GO" id="GO:0005737">
    <property type="term" value="C:cytoplasm"/>
    <property type="evidence" value="ECO:0007669"/>
    <property type="project" value="TreeGrafter"/>
</dbReference>
<dbReference type="GO" id="GO:0106261">
    <property type="term" value="F:tRNA uridine(34) acetyltransferase activity"/>
    <property type="evidence" value="ECO:0007669"/>
    <property type="project" value="UniProtKB-EC"/>
</dbReference>
<evidence type="ECO:0000256" key="12">
    <source>
        <dbReference type="ARBA" id="ARBA00023014"/>
    </source>
</evidence>
<dbReference type="CDD" id="cd01335">
    <property type="entry name" value="Radical_SAM"/>
    <property type="match status" value="1"/>
</dbReference>
<keyword evidence="10" id="KW-0694">RNA-binding</keyword>
<comment type="caution">
    <text evidence="18">The sequence shown here is derived from an EMBL/GenBank/DDBJ whole genome shotgun (WGS) entry which is preliminary data.</text>
</comment>
<gene>
    <name evidence="18" type="ORF">FKZ61_13270</name>
</gene>
<dbReference type="SFLD" id="SFLDG01086">
    <property type="entry name" value="elongater_protein-like"/>
    <property type="match status" value="1"/>
</dbReference>
<dbReference type="Gene3D" id="3.40.630.30">
    <property type="match status" value="1"/>
</dbReference>
<comment type="similarity">
    <text evidence="3">Belongs to the ELP3 family.</text>
</comment>
<dbReference type="Pfam" id="PF00583">
    <property type="entry name" value="Acetyltransf_1"/>
    <property type="match status" value="1"/>
</dbReference>
<organism evidence="18 19">
    <name type="scientific">Litorilinea aerophila</name>
    <dbReference type="NCBI Taxonomy" id="1204385"/>
    <lineage>
        <taxon>Bacteria</taxon>
        <taxon>Bacillati</taxon>
        <taxon>Chloroflexota</taxon>
        <taxon>Caldilineae</taxon>
        <taxon>Caldilineales</taxon>
        <taxon>Caldilineaceae</taxon>
        <taxon>Litorilinea</taxon>
    </lineage>
</organism>
<dbReference type="EC" id="2.3.1.311" evidence="14"/>
<dbReference type="InterPro" id="IPR016181">
    <property type="entry name" value="Acyl_CoA_acyltransferase"/>
</dbReference>
<evidence type="ECO:0000259" key="17">
    <source>
        <dbReference type="PROSITE" id="PS51918"/>
    </source>
</evidence>
<keyword evidence="9" id="KW-0479">Metal-binding</keyword>
<keyword evidence="19" id="KW-1185">Reference proteome</keyword>
<evidence type="ECO:0000256" key="7">
    <source>
        <dbReference type="ARBA" id="ARBA00022691"/>
    </source>
</evidence>
<dbReference type="InterPro" id="IPR006638">
    <property type="entry name" value="Elp3/MiaA/NifB-like_rSAM"/>
</dbReference>
<evidence type="ECO:0000256" key="6">
    <source>
        <dbReference type="ARBA" id="ARBA00022679"/>
    </source>
</evidence>
<dbReference type="SUPFAM" id="SSF55729">
    <property type="entry name" value="Acyl-CoA N-acyltransferases (Nat)"/>
    <property type="match status" value="1"/>
</dbReference>
<dbReference type="InterPro" id="IPR034687">
    <property type="entry name" value="ELP3-like"/>
</dbReference>
<evidence type="ECO:0000256" key="5">
    <source>
        <dbReference type="ARBA" id="ARBA00022555"/>
    </source>
</evidence>
<reference evidence="18 19" key="1">
    <citation type="submission" date="2019-06" db="EMBL/GenBank/DDBJ databases">
        <title>Genome sequence of Litorilinea aerophila BAA-2444.</title>
        <authorList>
            <person name="Maclea K.S."/>
            <person name="Maurais E.G."/>
            <person name="Iannazzi L.C."/>
        </authorList>
    </citation>
    <scope>NUCLEOTIDE SEQUENCE [LARGE SCALE GENOMIC DNA]</scope>
    <source>
        <strain evidence="18 19">ATCC BAA-2444</strain>
    </source>
</reference>
<evidence type="ECO:0000256" key="2">
    <source>
        <dbReference type="ARBA" id="ARBA00005217"/>
    </source>
</evidence>
<evidence type="ECO:0000256" key="1">
    <source>
        <dbReference type="ARBA" id="ARBA00001966"/>
    </source>
</evidence>
<dbReference type="SUPFAM" id="SSF102114">
    <property type="entry name" value="Radical SAM enzymes"/>
    <property type="match status" value="1"/>
</dbReference>
<keyword evidence="13" id="KW-0012">Acyltransferase</keyword>